<evidence type="ECO:0000256" key="4">
    <source>
        <dbReference type="ARBA" id="ARBA00022771"/>
    </source>
</evidence>
<keyword evidence="2" id="KW-0812">Transmembrane</keyword>
<keyword evidence="4" id="KW-0863">Zinc-finger</keyword>
<name>A0AAD9J9S9_9ANNE</name>
<keyword evidence="10" id="KW-1185">Reference proteome</keyword>
<protein>
    <recommendedName>
        <fullName evidence="8">3CxxC-type domain-containing protein</fullName>
    </recommendedName>
</protein>
<gene>
    <name evidence="9" type="ORF">LSH36_465g01000</name>
</gene>
<dbReference type="GO" id="GO:0006612">
    <property type="term" value="P:protein targeting to membrane"/>
    <property type="evidence" value="ECO:0007669"/>
    <property type="project" value="TreeGrafter"/>
</dbReference>
<comment type="subcellular location">
    <subcellularLocation>
        <location evidence="1">Membrane</location>
        <topology evidence="1">Single-pass membrane protein</topology>
    </subcellularLocation>
</comment>
<dbReference type="GO" id="GO:0051205">
    <property type="term" value="P:protein insertion into membrane"/>
    <property type="evidence" value="ECO:0007669"/>
    <property type="project" value="TreeGrafter"/>
</dbReference>
<dbReference type="EMBL" id="JAODUP010000465">
    <property type="protein sequence ID" value="KAK2149133.1"/>
    <property type="molecule type" value="Genomic_DNA"/>
</dbReference>
<dbReference type="Proteomes" id="UP001208570">
    <property type="component" value="Unassembled WGS sequence"/>
</dbReference>
<sequence>MMPPTLYTTIPMNAPLPGANPTCTWIPQQQGGVSTALNTACAAPYQPPMLYPDMVNVAVGQVGQAVVPPASTSPMKPMYHMSVTMCMEVVWHGEFDRLFQTFPDSWTLGPTTAPPVNSQFSMFQDSAKVRFSCQNCSRAWTSMKGRVGFWFHLERDTQKGEVLFKLYGQQCQRCPNADFSHAMWYPEEVVKVIENLYNRIGTVHYGFVLPPIRIDRRTGKPRAQHDSKLCQACKDGICQEGWTLK</sequence>
<dbReference type="PANTHER" id="PTHR14402">
    <property type="entry name" value="RECEPTOR TRANSPORTING PROTEIN"/>
    <property type="match status" value="1"/>
</dbReference>
<evidence type="ECO:0000313" key="10">
    <source>
        <dbReference type="Proteomes" id="UP001208570"/>
    </source>
</evidence>
<evidence type="ECO:0000256" key="3">
    <source>
        <dbReference type="ARBA" id="ARBA00022723"/>
    </source>
</evidence>
<dbReference type="Pfam" id="PF13695">
    <property type="entry name" value="Zn_ribbon_3CxxC"/>
    <property type="match status" value="1"/>
</dbReference>
<dbReference type="PANTHER" id="PTHR14402:SF10">
    <property type="entry name" value="3CXXC-TYPE DOMAIN-CONTAINING PROTEIN"/>
    <property type="match status" value="1"/>
</dbReference>
<evidence type="ECO:0000256" key="7">
    <source>
        <dbReference type="ARBA" id="ARBA00023136"/>
    </source>
</evidence>
<reference evidence="9" key="1">
    <citation type="journal article" date="2023" name="Mol. Biol. Evol.">
        <title>Third-Generation Sequencing Reveals the Adaptive Role of the Epigenome in Three Deep-Sea Polychaetes.</title>
        <authorList>
            <person name="Perez M."/>
            <person name="Aroh O."/>
            <person name="Sun Y."/>
            <person name="Lan Y."/>
            <person name="Juniper S.K."/>
            <person name="Young C.R."/>
            <person name="Angers B."/>
            <person name="Qian P.Y."/>
        </authorList>
    </citation>
    <scope>NUCLEOTIDE SEQUENCE</scope>
    <source>
        <strain evidence="9">P08H-3</strain>
    </source>
</reference>
<evidence type="ECO:0000256" key="5">
    <source>
        <dbReference type="ARBA" id="ARBA00022833"/>
    </source>
</evidence>
<dbReference type="GO" id="GO:0008270">
    <property type="term" value="F:zinc ion binding"/>
    <property type="evidence" value="ECO:0007669"/>
    <property type="project" value="UniProtKB-KW"/>
</dbReference>
<evidence type="ECO:0000256" key="6">
    <source>
        <dbReference type="ARBA" id="ARBA00022989"/>
    </source>
</evidence>
<keyword evidence="6" id="KW-1133">Transmembrane helix</keyword>
<keyword evidence="7" id="KW-0472">Membrane</keyword>
<dbReference type="AlphaFoldDB" id="A0AAD9J9S9"/>
<accession>A0AAD9J9S9</accession>
<dbReference type="GO" id="GO:0016020">
    <property type="term" value="C:membrane"/>
    <property type="evidence" value="ECO:0007669"/>
    <property type="project" value="UniProtKB-SubCell"/>
</dbReference>
<evidence type="ECO:0000256" key="2">
    <source>
        <dbReference type="ARBA" id="ARBA00022692"/>
    </source>
</evidence>
<keyword evidence="3" id="KW-0479">Metal-binding</keyword>
<evidence type="ECO:0000256" key="1">
    <source>
        <dbReference type="ARBA" id="ARBA00004167"/>
    </source>
</evidence>
<dbReference type="InterPro" id="IPR026096">
    <property type="entry name" value="R-trans_p"/>
</dbReference>
<proteinExistence type="predicted"/>
<evidence type="ECO:0000313" key="9">
    <source>
        <dbReference type="EMBL" id="KAK2149133.1"/>
    </source>
</evidence>
<dbReference type="InterPro" id="IPR027377">
    <property type="entry name" value="ZAR1/RTP1-5-like_Znf-3CxxC"/>
</dbReference>
<organism evidence="9 10">
    <name type="scientific">Paralvinella palmiformis</name>
    <dbReference type="NCBI Taxonomy" id="53620"/>
    <lineage>
        <taxon>Eukaryota</taxon>
        <taxon>Metazoa</taxon>
        <taxon>Spiralia</taxon>
        <taxon>Lophotrochozoa</taxon>
        <taxon>Annelida</taxon>
        <taxon>Polychaeta</taxon>
        <taxon>Sedentaria</taxon>
        <taxon>Canalipalpata</taxon>
        <taxon>Terebellida</taxon>
        <taxon>Terebelliformia</taxon>
        <taxon>Alvinellidae</taxon>
        <taxon>Paralvinella</taxon>
    </lineage>
</organism>
<evidence type="ECO:0000259" key="8">
    <source>
        <dbReference type="SMART" id="SM01328"/>
    </source>
</evidence>
<dbReference type="SMART" id="SM01328">
    <property type="entry name" value="zf-3CxxC"/>
    <property type="match status" value="1"/>
</dbReference>
<keyword evidence="5" id="KW-0862">Zinc</keyword>
<comment type="caution">
    <text evidence="9">The sequence shown here is derived from an EMBL/GenBank/DDBJ whole genome shotgun (WGS) entry which is preliminary data.</text>
</comment>
<feature type="domain" description="3CxxC-type" evidence="8">
    <location>
        <begin position="126"/>
        <end position="236"/>
    </location>
</feature>
<dbReference type="GO" id="GO:0031849">
    <property type="term" value="F:olfactory receptor binding"/>
    <property type="evidence" value="ECO:0007669"/>
    <property type="project" value="TreeGrafter"/>
</dbReference>